<evidence type="ECO:0000256" key="1">
    <source>
        <dbReference type="ARBA" id="ARBA00007261"/>
    </source>
</evidence>
<dbReference type="RefSeq" id="WP_014811831.1">
    <property type="nucleotide sequence ID" value="NC_018025.1"/>
</dbReference>
<dbReference type="AlphaFoldDB" id="I4CAW4"/>
<dbReference type="GO" id="GO:0046872">
    <property type="term" value="F:metal ion binding"/>
    <property type="evidence" value="ECO:0007669"/>
    <property type="project" value="InterPro"/>
</dbReference>
<dbReference type="PANTHER" id="PTHR11851:SF49">
    <property type="entry name" value="MITOCHONDRIAL-PROCESSING PEPTIDASE SUBUNIT ALPHA"/>
    <property type="match status" value="1"/>
</dbReference>
<feature type="domain" description="Peptidase M16 N-terminal" evidence="2">
    <location>
        <begin position="20"/>
        <end position="167"/>
    </location>
</feature>
<dbReference type="InterPro" id="IPR011249">
    <property type="entry name" value="Metalloenz_LuxS/M16"/>
</dbReference>
<proteinExistence type="inferred from homology"/>
<evidence type="ECO:0000259" key="3">
    <source>
        <dbReference type="Pfam" id="PF05193"/>
    </source>
</evidence>
<dbReference type="Proteomes" id="UP000006055">
    <property type="component" value="Chromosome"/>
</dbReference>
<dbReference type="Pfam" id="PF05193">
    <property type="entry name" value="Peptidase_M16_C"/>
    <property type="match status" value="1"/>
</dbReference>
<dbReference type="Gene3D" id="3.30.830.10">
    <property type="entry name" value="Metalloenzyme, LuxS/M16 peptidase-like"/>
    <property type="match status" value="2"/>
</dbReference>
<dbReference type="InterPro" id="IPR050361">
    <property type="entry name" value="MPP/UQCRC_Complex"/>
</dbReference>
<organism evidence="4 5">
    <name type="scientific">Desulfomonile tiedjei (strain ATCC 49306 / DSM 6799 / DCB-1)</name>
    <dbReference type="NCBI Taxonomy" id="706587"/>
    <lineage>
        <taxon>Bacteria</taxon>
        <taxon>Pseudomonadati</taxon>
        <taxon>Thermodesulfobacteriota</taxon>
        <taxon>Desulfomonilia</taxon>
        <taxon>Desulfomonilales</taxon>
        <taxon>Desulfomonilaceae</taxon>
        <taxon>Desulfomonile</taxon>
    </lineage>
</organism>
<dbReference type="Pfam" id="PF00675">
    <property type="entry name" value="Peptidase_M16"/>
    <property type="match status" value="1"/>
</dbReference>
<protein>
    <submittedName>
        <fullName evidence="4">Putative Zn-dependent peptidase</fullName>
    </submittedName>
</protein>
<dbReference type="eggNOG" id="COG0612">
    <property type="taxonomic scope" value="Bacteria"/>
</dbReference>
<dbReference type="InterPro" id="IPR011765">
    <property type="entry name" value="Pept_M16_N"/>
</dbReference>
<comment type="similarity">
    <text evidence="1">Belongs to the peptidase M16 family.</text>
</comment>
<dbReference type="HOGENOM" id="CLU_009902_3_0_7"/>
<dbReference type="SUPFAM" id="SSF63411">
    <property type="entry name" value="LuxS/MPP-like metallohydrolase"/>
    <property type="match status" value="2"/>
</dbReference>
<dbReference type="FunFam" id="3.30.830.10:FF:000008">
    <property type="entry name" value="Mitochondrial-processing peptidase subunit beta"/>
    <property type="match status" value="1"/>
</dbReference>
<dbReference type="EMBL" id="CP003360">
    <property type="protein sequence ID" value="AFM26705.1"/>
    <property type="molecule type" value="Genomic_DNA"/>
</dbReference>
<feature type="domain" description="Peptidase M16 C-terminal" evidence="3">
    <location>
        <begin position="174"/>
        <end position="345"/>
    </location>
</feature>
<dbReference type="InterPro" id="IPR007863">
    <property type="entry name" value="Peptidase_M16_C"/>
</dbReference>
<evidence type="ECO:0000313" key="4">
    <source>
        <dbReference type="EMBL" id="AFM26705.1"/>
    </source>
</evidence>
<sequence>MKSKHNEFAYKKTTLDNGVRVITETVPYVQSVSMGIWVHSGSRFEYPEVNGICHFIEHMLFKGTQRRTAFTIAKEIDSVGGVLNAFTSKEMTSFYCRVLNENTELSVDLLSDIFLNASFPADEIEREKHVVCQEIHQLEDSPEDLVHEILGIRFWRDDPIGQPILGTVPNVMRLDRDTLVGFKNAYYTPDETLVCAAGDLEHECFVELVNSHLQQFAPLKTAVSKTEAKIDASAYVEERDLEQVHVCVAMKAPSAVDKRRHAGYILNTILGGSMSSRLFQEVREKRGLAYSVYSFLSAFSDTGIFGIYAGCDPDDLEELLNVMGKETLDLCRNLTEDEVATAKSQIKGNLILAMESTDSRMNRLAKSEYHFGRHVPVDEIIENLQDVSFAELQDTAEWMIEDCRFTLVALGPVDKNADLFGYFTAK</sequence>
<accession>I4CAW4</accession>
<gene>
    <name evidence="4" type="ordered locus">Desti_4066</name>
</gene>
<reference evidence="5" key="1">
    <citation type="submission" date="2012-06" db="EMBL/GenBank/DDBJ databases">
        <title>Complete sequence of chromosome of Desulfomonile tiedjei DSM 6799.</title>
        <authorList>
            <person name="Lucas S."/>
            <person name="Copeland A."/>
            <person name="Lapidus A."/>
            <person name="Glavina del Rio T."/>
            <person name="Dalin E."/>
            <person name="Tice H."/>
            <person name="Bruce D."/>
            <person name="Goodwin L."/>
            <person name="Pitluck S."/>
            <person name="Peters L."/>
            <person name="Ovchinnikova G."/>
            <person name="Zeytun A."/>
            <person name="Lu M."/>
            <person name="Kyrpides N."/>
            <person name="Mavromatis K."/>
            <person name="Ivanova N."/>
            <person name="Brettin T."/>
            <person name="Detter J.C."/>
            <person name="Han C."/>
            <person name="Larimer F."/>
            <person name="Land M."/>
            <person name="Hauser L."/>
            <person name="Markowitz V."/>
            <person name="Cheng J.-F."/>
            <person name="Hugenholtz P."/>
            <person name="Woyke T."/>
            <person name="Wu D."/>
            <person name="Spring S."/>
            <person name="Schroeder M."/>
            <person name="Brambilla E."/>
            <person name="Klenk H.-P."/>
            <person name="Eisen J.A."/>
        </authorList>
    </citation>
    <scope>NUCLEOTIDE SEQUENCE [LARGE SCALE GENOMIC DNA]</scope>
    <source>
        <strain evidence="5">ATCC 49306 / DSM 6799 / DCB-1</strain>
    </source>
</reference>
<dbReference type="PATRIC" id="fig|706587.4.peg.4609"/>
<dbReference type="STRING" id="706587.Desti_4066"/>
<evidence type="ECO:0000313" key="5">
    <source>
        <dbReference type="Proteomes" id="UP000006055"/>
    </source>
</evidence>
<keyword evidence="5" id="KW-1185">Reference proteome</keyword>
<dbReference type="OrthoDB" id="9811314at2"/>
<dbReference type="KEGG" id="dti:Desti_4066"/>
<evidence type="ECO:0000259" key="2">
    <source>
        <dbReference type="Pfam" id="PF00675"/>
    </source>
</evidence>
<dbReference type="PANTHER" id="PTHR11851">
    <property type="entry name" value="METALLOPROTEASE"/>
    <property type="match status" value="1"/>
</dbReference>
<name>I4CAW4_DESTA</name>